<dbReference type="InParanoid" id="A0A369J7P7"/>
<dbReference type="SUPFAM" id="SSF52047">
    <property type="entry name" value="RNI-like"/>
    <property type="match status" value="1"/>
</dbReference>
<dbReference type="EMBL" id="LUEZ02000124">
    <property type="protein sequence ID" value="RDB16445.1"/>
    <property type="molecule type" value="Genomic_DNA"/>
</dbReference>
<sequence length="527" mass="59929">MNTKRALKEKAEAEIGANGEAASEAKPFPRQHCPSWSRAISIFGHQAYTKRHNLLGLPGIDLTIIARPLHMEDPSTKLPQELLDHIIDELSSDHTTLKQCALSFRSLRFRSQSHLFAEIYFASHLACKRLHSVLTDNASIAPHVHNLTISLYSSPRLIDDEVLPIIFDMLTSLREFTLHGTFHGRSTWTSIPECTKLSLFRLFSLPTLLTIRLTFLFDIPVTFFQIPNTLERLILQNISFDGVLHLDNSPSLFFRSLSLPYDTTGYANMLPNSCFLHMSELCSKLGHDNLPTLVHIMKMSARSLTSLKLTNMYTNYASLVRISQFRLPSLQNLKFISFCFKIYYSSPTSLQHNGDVVIQQLISFLAANADAVRVIETFTIMFMPLGYDGTHPEARRLPNILSEIEHWNDLDKAIYTHCVLPGLRVGLVLILDGCEPLELVDRRKEWQELTLRDTAKRDALEKTLLNRFIGLAVQRDVLKQKKDNEGVERVQREIDGVKKDLEAINHAKKDEAAYIPAYLQFMAGGRM</sequence>
<organism evidence="2 3">
    <name type="scientific">Hypsizygus marmoreus</name>
    <name type="common">White beech mushroom</name>
    <name type="synonym">Agaricus marmoreus</name>
    <dbReference type="NCBI Taxonomy" id="39966"/>
    <lineage>
        <taxon>Eukaryota</taxon>
        <taxon>Fungi</taxon>
        <taxon>Dikarya</taxon>
        <taxon>Basidiomycota</taxon>
        <taxon>Agaricomycotina</taxon>
        <taxon>Agaricomycetes</taxon>
        <taxon>Agaricomycetidae</taxon>
        <taxon>Agaricales</taxon>
        <taxon>Tricholomatineae</taxon>
        <taxon>Lyophyllaceae</taxon>
        <taxon>Hypsizygus</taxon>
    </lineage>
</organism>
<evidence type="ECO:0000313" key="3">
    <source>
        <dbReference type="Proteomes" id="UP000076154"/>
    </source>
</evidence>
<evidence type="ECO:0008006" key="4">
    <source>
        <dbReference type="Google" id="ProtNLM"/>
    </source>
</evidence>
<evidence type="ECO:0000313" key="2">
    <source>
        <dbReference type="EMBL" id="RDB16445.1"/>
    </source>
</evidence>
<evidence type="ECO:0000256" key="1">
    <source>
        <dbReference type="SAM" id="MobiDB-lite"/>
    </source>
</evidence>
<proteinExistence type="predicted"/>
<feature type="compositionally biased region" description="Low complexity" evidence="1">
    <location>
        <begin position="14"/>
        <end position="25"/>
    </location>
</feature>
<gene>
    <name evidence="2" type="ORF">Hypma_002923</name>
</gene>
<feature type="compositionally biased region" description="Basic and acidic residues" evidence="1">
    <location>
        <begin position="1"/>
        <end position="13"/>
    </location>
</feature>
<dbReference type="Proteomes" id="UP000076154">
    <property type="component" value="Unassembled WGS sequence"/>
</dbReference>
<protein>
    <recommendedName>
        <fullName evidence="4">F-box domain-containing protein</fullName>
    </recommendedName>
</protein>
<feature type="region of interest" description="Disordered" evidence="1">
    <location>
        <begin position="1"/>
        <end position="30"/>
    </location>
</feature>
<dbReference type="OrthoDB" id="3069231at2759"/>
<keyword evidence="3" id="KW-1185">Reference proteome</keyword>
<name>A0A369J7P7_HYPMA</name>
<accession>A0A369J7P7</accession>
<comment type="caution">
    <text evidence="2">The sequence shown here is derived from an EMBL/GenBank/DDBJ whole genome shotgun (WGS) entry which is preliminary data.</text>
</comment>
<reference evidence="2" key="1">
    <citation type="submission" date="2018-04" db="EMBL/GenBank/DDBJ databases">
        <title>Whole genome sequencing of Hypsizygus marmoreus.</title>
        <authorList>
            <person name="Choi I.-G."/>
            <person name="Min B."/>
            <person name="Kim J.-G."/>
            <person name="Kim S."/>
            <person name="Oh Y.-L."/>
            <person name="Kong W.-S."/>
            <person name="Park H."/>
            <person name="Jeong J."/>
            <person name="Song E.-S."/>
        </authorList>
    </citation>
    <scope>NUCLEOTIDE SEQUENCE [LARGE SCALE GENOMIC DNA]</scope>
    <source>
        <strain evidence="2">51987-8</strain>
    </source>
</reference>
<dbReference type="AlphaFoldDB" id="A0A369J7P7"/>